<proteinExistence type="predicted"/>
<protein>
    <submittedName>
        <fullName evidence="1">Uncharacterized protein</fullName>
    </submittedName>
</protein>
<evidence type="ECO:0000313" key="1">
    <source>
        <dbReference type="EMBL" id="TQE09544.1"/>
    </source>
</evidence>
<keyword evidence="2" id="KW-1185">Reference proteome</keyword>
<gene>
    <name evidence="1" type="ORF">C1H46_004892</name>
</gene>
<dbReference type="Proteomes" id="UP000315295">
    <property type="component" value="Unassembled WGS sequence"/>
</dbReference>
<reference evidence="1 2" key="1">
    <citation type="journal article" date="2019" name="G3 (Bethesda)">
        <title>Sequencing of a Wild Apple (Malus baccata) Genome Unravels the Differences Between Cultivated and Wild Apple Species Regarding Disease Resistance and Cold Tolerance.</title>
        <authorList>
            <person name="Chen X."/>
        </authorList>
    </citation>
    <scope>NUCLEOTIDE SEQUENCE [LARGE SCALE GENOMIC DNA]</scope>
    <source>
        <strain evidence="2">cv. Shandingzi</strain>
        <tissue evidence="1">Leaves</tissue>
    </source>
</reference>
<name>A0A540NER6_MALBA</name>
<evidence type="ECO:0000313" key="2">
    <source>
        <dbReference type="Proteomes" id="UP000315295"/>
    </source>
</evidence>
<dbReference type="AlphaFoldDB" id="A0A540NER6"/>
<dbReference type="EMBL" id="VIEB01000056">
    <property type="protein sequence ID" value="TQE09544.1"/>
    <property type="molecule type" value="Genomic_DNA"/>
</dbReference>
<sequence>MLSGNIIVIPRELLKFKVLFNISVHNTEWVSNVKPLSYQSVSILKNTNPRSVNVRRSKDRWSFIFKER</sequence>
<comment type="caution">
    <text evidence="1">The sequence shown here is derived from an EMBL/GenBank/DDBJ whole genome shotgun (WGS) entry which is preliminary data.</text>
</comment>
<organism evidence="1 2">
    <name type="scientific">Malus baccata</name>
    <name type="common">Siberian crab apple</name>
    <name type="synonym">Pyrus baccata</name>
    <dbReference type="NCBI Taxonomy" id="106549"/>
    <lineage>
        <taxon>Eukaryota</taxon>
        <taxon>Viridiplantae</taxon>
        <taxon>Streptophyta</taxon>
        <taxon>Embryophyta</taxon>
        <taxon>Tracheophyta</taxon>
        <taxon>Spermatophyta</taxon>
        <taxon>Magnoliopsida</taxon>
        <taxon>eudicotyledons</taxon>
        <taxon>Gunneridae</taxon>
        <taxon>Pentapetalae</taxon>
        <taxon>rosids</taxon>
        <taxon>fabids</taxon>
        <taxon>Rosales</taxon>
        <taxon>Rosaceae</taxon>
        <taxon>Amygdaloideae</taxon>
        <taxon>Maleae</taxon>
        <taxon>Malus</taxon>
    </lineage>
</organism>
<accession>A0A540NER6</accession>